<reference evidence="1" key="2">
    <citation type="submission" date="2021-08" db="EMBL/GenBank/DDBJ databases">
        <authorList>
            <person name="Tani A."/>
            <person name="Ola A."/>
            <person name="Ogura Y."/>
            <person name="Katsura K."/>
            <person name="Hayashi T."/>
        </authorList>
    </citation>
    <scope>NUCLEOTIDE SEQUENCE</scope>
    <source>
        <strain evidence="1">DSM 14458</strain>
    </source>
</reference>
<dbReference type="Proteomes" id="UP001055093">
    <property type="component" value="Unassembled WGS sequence"/>
</dbReference>
<comment type="caution">
    <text evidence="1">The sequence shown here is derived from an EMBL/GenBank/DDBJ whole genome shotgun (WGS) entry which is preliminary data.</text>
</comment>
<protein>
    <submittedName>
        <fullName evidence="1">Uncharacterized protein</fullName>
    </submittedName>
</protein>
<evidence type="ECO:0000313" key="2">
    <source>
        <dbReference type="Proteomes" id="UP001055093"/>
    </source>
</evidence>
<evidence type="ECO:0000313" key="1">
    <source>
        <dbReference type="EMBL" id="GJE77825.1"/>
    </source>
</evidence>
<name>A0ABQ4V0N0_9HYPH</name>
<dbReference type="EMBL" id="BPRE01000017">
    <property type="protein sequence ID" value="GJE77825.1"/>
    <property type="molecule type" value="Genomic_DNA"/>
</dbReference>
<proteinExistence type="predicted"/>
<sequence>MGSSPVKPAAPNATMTIGATARIGTVCEATIQGIRLASTLRRWTIATASAMPRAVPMAKPSSVAESVTQAW</sequence>
<reference evidence="1" key="1">
    <citation type="journal article" date="2021" name="Front. Microbiol.">
        <title>Comprehensive Comparative Genomics and Phenotyping of Methylobacterium Species.</title>
        <authorList>
            <person name="Alessa O."/>
            <person name="Ogura Y."/>
            <person name="Fujitani Y."/>
            <person name="Takami H."/>
            <person name="Hayashi T."/>
            <person name="Sahin N."/>
            <person name="Tani A."/>
        </authorList>
    </citation>
    <scope>NUCLEOTIDE SEQUENCE</scope>
    <source>
        <strain evidence="1">DSM 14458</strain>
    </source>
</reference>
<accession>A0ABQ4V0N0</accession>
<organism evidence="1 2">
    <name type="scientific">Methylorubrum suomiense</name>
    <dbReference type="NCBI Taxonomy" id="144191"/>
    <lineage>
        <taxon>Bacteria</taxon>
        <taxon>Pseudomonadati</taxon>
        <taxon>Pseudomonadota</taxon>
        <taxon>Alphaproteobacteria</taxon>
        <taxon>Hyphomicrobiales</taxon>
        <taxon>Methylobacteriaceae</taxon>
        <taxon>Methylorubrum</taxon>
    </lineage>
</organism>
<keyword evidence="2" id="KW-1185">Reference proteome</keyword>
<gene>
    <name evidence="1" type="ORF">BGCPKDLD_4432</name>
</gene>